<reference evidence="2" key="1">
    <citation type="journal article" date="2005" name="J. Vet. Med. Sci.">
        <title>Random sequencing of cDNA library derived from partially-fed adult female Haemaphysalis longicornis salivary gland.</title>
        <authorList>
            <person name="Nakajima C."/>
            <person name="da Silva I."/>
            <person name="Imamura S."/>
            <person name="Konnai S."/>
            <person name="Ohashi K."/>
            <person name="Onuma M."/>
        </authorList>
    </citation>
    <scope>NUCLEOTIDE SEQUENCE</scope>
    <source>
        <tissue evidence="2">Salivary gland</tissue>
    </source>
</reference>
<organism evidence="2">
    <name type="scientific">Haemaphysalis longicornis</name>
    <name type="common">Bush tick</name>
    <dbReference type="NCBI Taxonomy" id="44386"/>
    <lineage>
        <taxon>Eukaryota</taxon>
        <taxon>Metazoa</taxon>
        <taxon>Ecdysozoa</taxon>
        <taxon>Arthropoda</taxon>
        <taxon>Chelicerata</taxon>
        <taxon>Arachnida</taxon>
        <taxon>Acari</taxon>
        <taxon>Parasitiformes</taxon>
        <taxon>Ixodida</taxon>
        <taxon>Ixodoidea</taxon>
        <taxon>Ixodidae</taxon>
        <taxon>Haemaphysalinae</taxon>
        <taxon>Haemaphysalis</taxon>
    </lineage>
</organism>
<gene>
    <name evidence="2" type="primary">HLSG-g2</name>
</gene>
<feature type="chain" id="PRO_5004242533" evidence="1">
    <location>
        <begin position="32"/>
        <end position="193"/>
    </location>
</feature>
<protein>
    <submittedName>
        <fullName evidence="2">Uncharacterized protein HLSG-g2</fullName>
    </submittedName>
</protein>
<sequence>MKLFLQDRPKAMLKWIGIILVWLLLVWDACCHDDSCPTSSNWTGHEFFSQRNSLFILLNRTYTPVGGRNESLCMRTGYVVFDYKNYTLERIFRYKNLSEGDAQYEWPYAWINMTFYNKTELELYDWMNTTGIMREGYNLPSPLWYFAYVQEHCAVIKVITGATIRKNLAMRNGTIVINSCELWKRRIRKYNGE</sequence>
<dbReference type="InterPro" id="IPR012674">
    <property type="entry name" value="Calycin"/>
</dbReference>
<evidence type="ECO:0000313" key="2">
    <source>
        <dbReference type="EMBL" id="BAE02555.1"/>
    </source>
</evidence>
<feature type="non-terminal residue" evidence="2">
    <location>
        <position position="193"/>
    </location>
</feature>
<evidence type="ECO:0000256" key="1">
    <source>
        <dbReference type="SAM" id="SignalP"/>
    </source>
</evidence>
<dbReference type="InterPro" id="IPR002970">
    <property type="entry name" value="Tick_his-bd"/>
</dbReference>
<dbReference type="AlphaFoldDB" id="Q4R192"/>
<dbReference type="Gene3D" id="2.40.128.20">
    <property type="match status" value="1"/>
</dbReference>
<dbReference type="EMBL" id="AB219065">
    <property type="protein sequence ID" value="BAE02555.1"/>
    <property type="molecule type" value="mRNA"/>
</dbReference>
<dbReference type="SUPFAM" id="SSF50814">
    <property type="entry name" value="Lipocalins"/>
    <property type="match status" value="1"/>
</dbReference>
<dbReference type="GO" id="GO:0043176">
    <property type="term" value="F:amine binding"/>
    <property type="evidence" value="ECO:0007669"/>
    <property type="project" value="InterPro"/>
</dbReference>
<accession>Q4R192</accession>
<dbReference type="GO" id="GO:0030682">
    <property type="term" value="P:symbiont-mediated perturbation of host defenses"/>
    <property type="evidence" value="ECO:0007669"/>
    <property type="project" value="InterPro"/>
</dbReference>
<name>Q4R192_HAELO</name>
<keyword evidence="1" id="KW-0732">Signal</keyword>
<dbReference type="Pfam" id="PF02098">
    <property type="entry name" value="His_binding"/>
    <property type="match status" value="1"/>
</dbReference>
<feature type="signal peptide" evidence="1">
    <location>
        <begin position="1"/>
        <end position="31"/>
    </location>
</feature>
<proteinExistence type="evidence at transcript level"/>